<dbReference type="EC" id="6.3.1.-" evidence="8"/>
<dbReference type="PANTHER" id="PTHR43785:SF12">
    <property type="entry name" value="TYPE-1 GLUTAMINE SYNTHETASE 2"/>
    <property type="match status" value="1"/>
</dbReference>
<gene>
    <name evidence="8" type="ORF">ACFFLH_15980</name>
</gene>
<dbReference type="Proteomes" id="UP001589628">
    <property type="component" value="Unassembled WGS sequence"/>
</dbReference>
<dbReference type="PROSITE" id="PS51987">
    <property type="entry name" value="GS_CATALYTIC"/>
    <property type="match status" value="1"/>
</dbReference>
<dbReference type="RefSeq" id="WP_051527662.1">
    <property type="nucleotide sequence ID" value="NZ_JAUESS010000013.1"/>
</dbReference>
<feature type="domain" description="GS catalytic" evidence="7">
    <location>
        <begin position="125"/>
        <end position="461"/>
    </location>
</feature>
<organism evidence="8 9">
    <name type="scientific">Balneatrix alpica</name>
    <dbReference type="NCBI Taxonomy" id="75684"/>
    <lineage>
        <taxon>Bacteria</taxon>
        <taxon>Pseudomonadati</taxon>
        <taxon>Pseudomonadota</taxon>
        <taxon>Gammaproteobacteria</taxon>
        <taxon>Oceanospirillales</taxon>
        <taxon>Balneatrichaceae</taxon>
        <taxon>Balneatrix</taxon>
    </lineage>
</organism>
<dbReference type="InterPro" id="IPR027303">
    <property type="entry name" value="Gln_synth_gly_rich_site"/>
</dbReference>
<feature type="region of interest" description="Disordered" evidence="6">
    <location>
        <begin position="155"/>
        <end position="175"/>
    </location>
</feature>
<evidence type="ECO:0000256" key="5">
    <source>
        <dbReference type="RuleBase" id="RU000384"/>
    </source>
</evidence>
<comment type="cofactor">
    <cofactor evidence="1">
        <name>Mg(2+)</name>
        <dbReference type="ChEBI" id="CHEBI:18420"/>
    </cofactor>
</comment>
<reference evidence="8 9" key="1">
    <citation type="submission" date="2024-09" db="EMBL/GenBank/DDBJ databases">
        <authorList>
            <person name="Sun Q."/>
            <person name="Mori K."/>
        </authorList>
    </citation>
    <scope>NUCLEOTIDE SEQUENCE [LARGE SCALE GENOMIC DNA]</scope>
    <source>
        <strain evidence="8 9">ATCC 51285</strain>
    </source>
</reference>
<dbReference type="PROSITE" id="PS00181">
    <property type="entry name" value="GLNA_ATP"/>
    <property type="match status" value="1"/>
</dbReference>
<dbReference type="InterPro" id="IPR008146">
    <property type="entry name" value="Gln_synth_cat_dom"/>
</dbReference>
<dbReference type="EMBL" id="JBHLZN010000007">
    <property type="protein sequence ID" value="MFB9887914.1"/>
    <property type="molecule type" value="Genomic_DNA"/>
</dbReference>
<comment type="similarity">
    <text evidence="4 5">Belongs to the glutamine synthetase family.</text>
</comment>
<accession>A0ABV5ZHC9</accession>
<evidence type="ECO:0000256" key="4">
    <source>
        <dbReference type="PROSITE-ProRule" id="PRU01331"/>
    </source>
</evidence>
<evidence type="ECO:0000313" key="9">
    <source>
        <dbReference type="Proteomes" id="UP001589628"/>
    </source>
</evidence>
<sequence length="461" mass="51019">MVSRVHDTQATLDNAHEFLKRNPDIEVFELLIPDTNGIVRGKWVPRNAVDKALSNGIRLPSSMFALDVWGNDVLESGLVFETGDRDALCLPVDGALKEVPWLKRRTAQLIMTMIEPDGTPFFGDPRSVLQKIVDKFSEIGLTPVTATELEFYLLDRDPGQDGRPQPPLSPTTGRRQFTNQVYGIEELHEFEDFFDSLSRAATLQDLPVDTTVAEQAPNQYEINLIHVPDAVKAAEHAILLKRAIKGVAQAHEMNATFMAKPYGDLAGNGMHIHFSLVDKDGKNVFDDGSLHGSDILRHAVAGMSASMADCMALFAPNINSYRRFQSGSHAPTTPSWGYDNRSVALRIPSGERQAMRIEHRVGGADSNPFLAMAAMLAGAYYGIVNKLEPQPPTVGNAYTQHEASLPDNLADALIAFENSDFIREQFGENYQKLYAAVKWQELATFDGQVTPLEYDSFLRTV</sequence>
<comment type="caution">
    <text evidence="8">The sequence shown here is derived from an EMBL/GenBank/DDBJ whole genome shotgun (WGS) entry which is preliminary data.</text>
</comment>
<evidence type="ECO:0000313" key="8">
    <source>
        <dbReference type="EMBL" id="MFB9887914.1"/>
    </source>
</evidence>
<dbReference type="Gene3D" id="3.30.590.10">
    <property type="entry name" value="Glutamine synthetase/guanido kinase, catalytic domain"/>
    <property type="match status" value="1"/>
</dbReference>
<evidence type="ECO:0000256" key="6">
    <source>
        <dbReference type="SAM" id="MobiDB-lite"/>
    </source>
</evidence>
<keyword evidence="3" id="KW-0460">Magnesium</keyword>
<dbReference type="SMART" id="SM01230">
    <property type="entry name" value="Gln-synt_C"/>
    <property type="match status" value="1"/>
</dbReference>
<evidence type="ECO:0000256" key="2">
    <source>
        <dbReference type="ARBA" id="ARBA00022598"/>
    </source>
</evidence>
<dbReference type="PANTHER" id="PTHR43785">
    <property type="entry name" value="GAMMA-GLUTAMYLPUTRESCINE SYNTHETASE"/>
    <property type="match status" value="1"/>
</dbReference>
<keyword evidence="2 8" id="KW-0436">Ligase</keyword>
<name>A0ABV5ZHC9_9GAMM</name>
<dbReference type="InterPro" id="IPR014746">
    <property type="entry name" value="Gln_synth/guanido_kin_cat_dom"/>
</dbReference>
<proteinExistence type="inferred from homology"/>
<dbReference type="SUPFAM" id="SSF54368">
    <property type="entry name" value="Glutamine synthetase, N-terminal domain"/>
    <property type="match status" value="1"/>
</dbReference>
<dbReference type="SUPFAM" id="SSF55931">
    <property type="entry name" value="Glutamine synthetase/guanido kinase"/>
    <property type="match status" value="1"/>
</dbReference>
<evidence type="ECO:0000256" key="3">
    <source>
        <dbReference type="ARBA" id="ARBA00022842"/>
    </source>
</evidence>
<dbReference type="Gene3D" id="3.10.20.70">
    <property type="entry name" value="Glutamine synthetase, N-terminal domain"/>
    <property type="match status" value="1"/>
</dbReference>
<protein>
    <submittedName>
        <fullName evidence="8">Glutamine synthetase family protein</fullName>
        <ecNumber evidence="8">6.3.1.-</ecNumber>
    </submittedName>
</protein>
<dbReference type="GO" id="GO:0016874">
    <property type="term" value="F:ligase activity"/>
    <property type="evidence" value="ECO:0007669"/>
    <property type="project" value="UniProtKB-KW"/>
</dbReference>
<evidence type="ECO:0000256" key="1">
    <source>
        <dbReference type="ARBA" id="ARBA00001946"/>
    </source>
</evidence>
<evidence type="ECO:0000259" key="7">
    <source>
        <dbReference type="PROSITE" id="PS51987"/>
    </source>
</evidence>
<keyword evidence="9" id="KW-1185">Reference proteome</keyword>
<dbReference type="Pfam" id="PF00120">
    <property type="entry name" value="Gln-synt_C"/>
    <property type="match status" value="1"/>
</dbReference>
<dbReference type="InterPro" id="IPR036651">
    <property type="entry name" value="Gln_synt_N_sf"/>
</dbReference>